<dbReference type="AlphaFoldDB" id="A0A250KPZ5"/>
<dbReference type="KEGG" id="mmai:sS8_1649"/>
<gene>
    <name evidence="2" type="ORF">sS8_1649</name>
</gene>
<name>A0A250KPZ5_9GAMM</name>
<dbReference type="EMBL" id="AP017928">
    <property type="protein sequence ID" value="BBA33606.1"/>
    <property type="molecule type" value="Genomic_DNA"/>
</dbReference>
<feature type="region of interest" description="Disordered" evidence="1">
    <location>
        <begin position="1"/>
        <end position="36"/>
    </location>
</feature>
<evidence type="ECO:0000256" key="1">
    <source>
        <dbReference type="SAM" id="MobiDB-lite"/>
    </source>
</evidence>
<dbReference type="RefSeq" id="WP_232020564.1">
    <property type="nucleotide sequence ID" value="NZ_AP017928.1"/>
</dbReference>
<dbReference type="Proteomes" id="UP000266313">
    <property type="component" value="Chromosome"/>
</dbReference>
<proteinExistence type="predicted"/>
<keyword evidence="3" id="KW-1185">Reference proteome</keyword>
<evidence type="ECO:0000313" key="2">
    <source>
        <dbReference type="EMBL" id="BBA33606.1"/>
    </source>
</evidence>
<sequence>MVVDGAHRQNVKPPRPKSEAIIVQRPEPGLKQRQGLCPDTGYNYGEVRALAGGFTVRHIRTRGEQAHVLKCEVGFKAQHRIVKQSHR</sequence>
<evidence type="ECO:0000313" key="3">
    <source>
        <dbReference type="Proteomes" id="UP000266313"/>
    </source>
</evidence>
<organism evidence="2 3">
    <name type="scientific">Methylocaldum marinum</name>
    <dbReference type="NCBI Taxonomy" id="1432792"/>
    <lineage>
        <taxon>Bacteria</taxon>
        <taxon>Pseudomonadati</taxon>
        <taxon>Pseudomonadota</taxon>
        <taxon>Gammaproteobacteria</taxon>
        <taxon>Methylococcales</taxon>
        <taxon>Methylococcaceae</taxon>
        <taxon>Methylocaldum</taxon>
    </lineage>
</organism>
<accession>A0A250KPZ5</accession>
<reference evidence="2 3" key="1">
    <citation type="submission" date="2016-12" db="EMBL/GenBank/DDBJ databases">
        <title>Genome sequencing of Methylocaldum marinum.</title>
        <authorList>
            <person name="Takeuchi M."/>
            <person name="Kamagata Y."/>
            <person name="Hiraoka S."/>
            <person name="Oshima K."/>
            <person name="Hattori M."/>
            <person name="Iwasaki W."/>
        </authorList>
    </citation>
    <scope>NUCLEOTIDE SEQUENCE [LARGE SCALE GENOMIC DNA]</scope>
    <source>
        <strain evidence="2 3">S8</strain>
    </source>
</reference>
<protein>
    <submittedName>
        <fullName evidence="2">Transposase IS4 family protein</fullName>
    </submittedName>
</protein>